<sequence length="849" mass="97973">MPETNVLITPRERDVDDIRCEYHPSSKVPPEVHMFDDFKRRPMPLASSSPNKHPWAPFKSRLEFELAELALEACLNNEQTDRLIKLCNRCTSRQETFTFQTHKDIRDRWDTASHRITVFTKDVISVPYDGTTREFDLHYRNLWEWATDLLRDPRLFLHMVFDPQRFSKFDGETFVNFVDEPYTAEAFWNAQSQLPEGGKPLAFILYADKTKLSSFGTAKGYPVVARLANLPTDIRNGQGIGGGYVVGWLLIVKEEKEHAGKPSWVNFKNAIWHEAFLKILSPLASKSSMGQWFECLDSVQCWFFTLILILSADYEEQCVMSLTRGIKSLWPCPVCLVPHDDLLDTLKTYPRRTSDQSQNVVKSARDKETAEEREDMLKQYGLRDVMNTFWIVMIICVHYALSWDRLHFNGGLYRDHLWAELQKIIVSLGRASVAKIDNNYEAFPRWRNLKHLTQVMNISFTDGSVYEDISKMVIYAAHDIVTEDKCPLGYLLLRCIRLFLKVDMYSALEVHTTDTIRAGQHAVQAFSSYLQQYINKMADESDKNWNFPKLHMSVHIFDNIEAKGATRSYNTKPNEKMHGSLKDSYLMCTNFRDVAPQILRINHWQVVAESIRRNISDFNEYQLRDVEDTLDEDNSVVDDLVVSNDSPHVKLGSRQALQTFESVESTHKDDGAFTNFRIKLNEFLTNFLLAIQLPLPGGKWVKLKASDKITECRFLKVNYESLVDWRQCTDYLRCNPKFFGAPRFNCVFIQMTDKIILGRLLFVFECTVGDTVLSLALIHPFDAPTGGRTRKDKHLNIFRAEFFSVRSIICGAFVVPNGNHDYLVIDTVATDMFLCVKALHLEAGHLVRV</sequence>
<dbReference type="Pfam" id="PF18759">
    <property type="entry name" value="Plavaka"/>
    <property type="match status" value="1"/>
</dbReference>
<organism evidence="1 2">
    <name type="scientific">Suillus placidus</name>
    <dbReference type="NCBI Taxonomy" id="48579"/>
    <lineage>
        <taxon>Eukaryota</taxon>
        <taxon>Fungi</taxon>
        <taxon>Dikarya</taxon>
        <taxon>Basidiomycota</taxon>
        <taxon>Agaricomycotina</taxon>
        <taxon>Agaricomycetes</taxon>
        <taxon>Agaricomycetidae</taxon>
        <taxon>Boletales</taxon>
        <taxon>Suillineae</taxon>
        <taxon>Suillaceae</taxon>
        <taxon>Suillus</taxon>
    </lineage>
</organism>
<keyword evidence="2" id="KW-1185">Reference proteome</keyword>
<dbReference type="InterPro" id="IPR041078">
    <property type="entry name" value="Plavaka"/>
</dbReference>
<dbReference type="EMBL" id="JABBWD010000058">
    <property type="protein sequence ID" value="KAG1771613.1"/>
    <property type="molecule type" value="Genomic_DNA"/>
</dbReference>
<gene>
    <name evidence="1" type="ORF">EV702DRAFT_1181456</name>
</gene>
<proteinExistence type="predicted"/>
<dbReference type="Proteomes" id="UP000714275">
    <property type="component" value="Unassembled WGS sequence"/>
</dbReference>
<accession>A0A9P7CZG9</accession>
<reference evidence="1" key="1">
    <citation type="journal article" date="2020" name="New Phytol.">
        <title>Comparative genomics reveals dynamic genome evolution in host specialist ectomycorrhizal fungi.</title>
        <authorList>
            <person name="Lofgren L.A."/>
            <person name="Nguyen N.H."/>
            <person name="Vilgalys R."/>
            <person name="Ruytinx J."/>
            <person name="Liao H.L."/>
            <person name="Branco S."/>
            <person name="Kuo A."/>
            <person name="LaButti K."/>
            <person name="Lipzen A."/>
            <person name="Andreopoulos W."/>
            <person name="Pangilinan J."/>
            <person name="Riley R."/>
            <person name="Hundley H."/>
            <person name="Na H."/>
            <person name="Barry K."/>
            <person name="Grigoriev I.V."/>
            <person name="Stajich J.E."/>
            <person name="Kennedy P.G."/>
        </authorList>
    </citation>
    <scope>NUCLEOTIDE SEQUENCE</scope>
    <source>
        <strain evidence="1">DOB743</strain>
    </source>
</reference>
<comment type="caution">
    <text evidence="1">The sequence shown here is derived from an EMBL/GenBank/DDBJ whole genome shotgun (WGS) entry which is preliminary data.</text>
</comment>
<protein>
    <submittedName>
        <fullName evidence="1">Uncharacterized protein</fullName>
    </submittedName>
</protein>
<evidence type="ECO:0000313" key="1">
    <source>
        <dbReference type="EMBL" id="KAG1771613.1"/>
    </source>
</evidence>
<evidence type="ECO:0000313" key="2">
    <source>
        <dbReference type="Proteomes" id="UP000714275"/>
    </source>
</evidence>
<dbReference type="AlphaFoldDB" id="A0A9P7CZG9"/>
<dbReference type="OrthoDB" id="3239511at2759"/>
<name>A0A9P7CZG9_9AGAM</name>